<reference evidence="1" key="1">
    <citation type="submission" date="2011-02" db="EMBL/GenBank/DDBJ databases">
        <title>The genome of the leaf-cutting ant Acromyrmex echinatior suggests key adaptations to social evolution and fungus farming.</title>
        <authorList>
            <person name="Nygaard S."/>
            <person name="Zhang G."/>
        </authorList>
    </citation>
    <scope>NUCLEOTIDE SEQUENCE</scope>
</reference>
<protein>
    <submittedName>
        <fullName evidence="1">Uncharacterized protein</fullName>
    </submittedName>
</protein>
<dbReference type="AlphaFoldDB" id="F4WRF9"/>
<organism evidence="2">
    <name type="scientific">Acromyrmex echinatior</name>
    <name type="common">Panamanian leafcutter ant</name>
    <name type="synonym">Acromyrmex octospinosus echinatior</name>
    <dbReference type="NCBI Taxonomy" id="103372"/>
    <lineage>
        <taxon>Eukaryota</taxon>
        <taxon>Metazoa</taxon>
        <taxon>Ecdysozoa</taxon>
        <taxon>Arthropoda</taxon>
        <taxon>Hexapoda</taxon>
        <taxon>Insecta</taxon>
        <taxon>Pterygota</taxon>
        <taxon>Neoptera</taxon>
        <taxon>Endopterygota</taxon>
        <taxon>Hymenoptera</taxon>
        <taxon>Apocrita</taxon>
        <taxon>Aculeata</taxon>
        <taxon>Formicoidea</taxon>
        <taxon>Formicidae</taxon>
        <taxon>Myrmicinae</taxon>
        <taxon>Acromyrmex</taxon>
    </lineage>
</organism>
<keyword evidence="2" id="KW-1185">Reference proteome</keyword>
<sequence>MLCDAFGAAGDRPCINKCREAISRYTGTGSGGPRLIPNTEPAQFDWAHRGEVGNDNGYRYSLFTIFDYEVLKYSERLAWSGHRIVIALARSRLRSTAIRLFNLPLQESKLIRKL</sequence>
<accession>F4WRF9</accession>
<evidence type="ECO:0000313" key="1">
    <source>
        <dbReference type="EMBL" id="EGI63230.1"/>
    </source>
</evidence>
<name>F4WRF9_ACREC</name>
<dbReference type="InParanoid" id="F4WRF9"/>
<evidence type="ECO:0000313" key="2">
    <source>
        <dbReference type="Proteomes" id="UP000007755"/>
    </source>
</evidence>
<dbReference type="Proteomes" id="UP000007755">
    <property type="component" value="Unassembled WGS sequence"/>
</dbReference>
<gene>
    <name evidence="1" type="ORF">G5I_08409</name>
</gene>
<proteinExistence type="predicted"/>
<dbReference type="EMBL" id="GL888285">
    <property type="protein sequence ID" value="EGI63230.1"/>
    <property type="molecule type" value="Genomic_DNA"/>
</dbReference>